<dbReference type="EMBL" id="CAKMMF010000005">
    <property type="protein sequence ID" value="CAH1198921.1"/>
    <property type="molecule type" value="Genomic_DNA"/>
</dbReference>
<reference evidence="2" key="1">
    <citation type="submission" date="2022-01" db="EMBL/GenBank/DDBJ databases">
        <authorList>
            <person name="Criscuolo A."/>
        </authorList>
    </citation>
    <scope>NUCLEOTIDE SEQUENCE</scope>
    <source>
        <strain evidence="2">CIP111893</strain>
    </source>
</reference>
<dbReference type="Proteomes" id="UP000838686">
    <property type="component" value="Unassembled WGS sequence"/>
</dbReference>
<sequence length="151" mass="17082">MTMNSEYRIRKAEINDIHSLSELYHAFVGQHSNTANMVEQLEIISGNPCYYLAVACDGNQVMGTAMGIVCFSLVGNCNPYMMIENVVVASEYRGKGIGRLLMHSLEEFARDNHCNYLILVSGIHRSEAHEFYETIGYERHAGFEKRLSPQI</sequence>
<gene>
    <name evidence="2" type="ORF">PAECIP111893_01169</name>
</gene>
<protein>
    <recommendedName>
        <fullName evidence="1">N-acetyltransferase domain-containing protein</fullName>
    </recommendedName>
</protein>
<organism evidence="2 3">
    <name type="scientific">Paenibacillus plantiphilus</name>
    <dbReference type="NCBI Taxonomy" id="2905650"/>
    <lineage>
        <taxon>Bacteria</taxon>
        <taxon>Bacillati</taxon>
        <taxon>Bacillota</taxon>
        <taxon>Bacilli</taxon>
        <taxon>Bacillales</taxon>
        <taxon>Paenibacillaceae</taxon>
        <taxon>Paenibacillus</taxon>
    </lineage>
</organism>
<dbReference type="Gene3D" id="3.40.630.30">
    <property type="match status" value="1"/>
</dbReference>
<proteinExistence type="predicted"/>
<feature type="domain" description="N-acetyltransferase" evidence="1">
    <location>
        <begin position="7"/>
        <end position="151"/>
    </location>
</feature>
<name>A0ABM9C112_9BACL</name>
<evidence type="ECO:0000313" key="3">
    <source>
        <dbReference type="Proteomes" id="UP000838686"/>
    </source>
</evidence>
<dbReference type="InterPro" id="IPR016181">
    <property type="entry name" value="Acyl_CoA_acyltransferase"/>
</dbReference>
<dbReference type="PROSITE" id="PS51186">
    <property type="entry name" value="GNAT"/>
    <property type="match status" value="1"/>
</dbReference>
<dbReference type="PANTHER" id="PTHR13355">
    <property type="entry name" value="GLUCOSAMINE 6-PHOSPHATE N-ACETYLTRANSFERASE"/>
    <property type="match status" value="1"/>
</dbReference>
<comment type="caution">
    <text evidence="2">The sequence shown here is derived from an EMBL/GenBank/DDBJ whole genome shotgun (WGS) entry which is preliminary data.</text>
</comment>
<keyword evidence="3" id="KW-1185">Reference proteome</keyword>
<evidence type="ECO:0000259" key="1">
    <source>
        <dbReference type="PROSITE" id="PS51186"/>
    </source>
</evidence>
<dbReference type="RefSeq" id="WP_236339533.1">
    <property type="nucleotide sequence ID" value="NZ_CAKMMF010000005.1"/>
</dbReference>
<dbReference type="SUPFAM" id="SSF55729">
    <property type="entry name" value="Acyl-CoA N-acyltransferases (Nat)"/>
    <property type="match status" value="1"/>
</dbReference>
<dbReference type="CDD" id="cd04301">
    <property type="entry name" value="NAT_SF"/>
    <property type="match status" value="1"/>
</dbReference>
<evidence type="ECO:0000313" key="2">
    <source>
        <dbReference type="EMBL" id="CAH1198921.1"/>
    </source>
</evidence>
<dbReference type="InterPro" id="IPR000182">
    <property type="entry name" value="GNAT_dom"/>
</dbReference>
<dbReference type="Pfam" id="PF00583">
    <property type="entry name" value="Acetyltransf_1"/>
    <property type="match status" value="1"/>
</dbReference>
<accession>A0ABM9C112</accession>
<dbReference type="InterPro" id="IPR039143">
    <property type="entry name" value="GNPNAT1-like"/>
</dbReference>